<dbReference type="AlphaFoldDB" id="A0A238F8X9"/>
<organism evidence="12 13">
    <name type="scientific">Microbotryum intermedium</name>
    <dbReference type="NCBI Taxonomy" id="269621"/>
    <lineage>
        <taxon>Eukaryota</taxon>
        <taxon>Fungi</taxon>
        <taxon>Dikarya</taxon>
        <taxon>Basidiomycota</taxon>
        <taxon>Pucciniomycotina</taxon>
        <taxon>Microbotryomycetes</taxon>
        <taxon>Microbotryales</taxon>
        <taxon>Microbotryaceae</taxon>
        <taxon>Microbotryum</taxon>
    </lineage>
</organism>
<sequence>MATIALRKPTLTTCWACHRQLSRAAPSLSRRATRVVTPTSTRNWTRLHSYSTSTTPSSDTVLASSPPLPSNGDTNQSPQPGASASRSAQLHLNSLLATLDQLARKQSASVKETIRAWELERILRDVGGKINAATGYEEIDLLRKGVVEREKALNAARQVAGLSKQAFAAAIAVRAASQKEVNDLLQRKNSWTSADVMRFTELIQQDHENEQAEAKARIAAEKTEQEVESGFSELMQAILERYHEEQVWSDKIRSLSTYGSLGITSLNVLLFITTILLVEPWKRRRLVEGVEARLRETTSEGQEATMASLVSLQSLLTDAQEKLDRLVTSTTSAPPPQTSPTPGSSSLPPPPSILDESVPPSYEEAVPSPSDETPIENNAEQPSPTLSGTWSWHREYALQEQDLRMLAFGGVGIAVGICVSAIAALLSR</sequence>
<evidence type="ECO:0000256" key="10">
    <source>
        <dbReference type="RuleBase" id="RU364128"/>
    </source>
</evidence>
<dbReference type="GO" id="GO:0005743">
    <property type="term" value="C:mitochondrial inner membrane"/>
    <property type="evidence" value="ECO:0007669"/>
    <property type="project" value="UniProtKB-SubCell"/>
</dbReference>
<evidence type="ECO:0000256" key="7">
    <source>
        <dbReference type="ARBA" id="ARBA00023128"/>
    </source>
</evidence>
<keyword evidence="5 10" id="KW-1133">Transmembrane helix</keyword>
<keyword evidence="4 10" id="KW-0809">Transit peptide</keyword>
<evidence type="ECO:0000313" key="13">
    <source>
        <dbReference type="Proteomes" id="UP000198372"/>
    </source>
</evidence>
<evidence type="ECO:0000256" key="9">
    <source>
        <dbReference type="ARBA" id="ARBA00024807"/>
    </source>
</evidence>
<dbReference type="OrthoDB" id="2537318at2759"/>
<evidence type="ECO:0000256" key="11">
    <source>
        <dbReference type="SAM" id="MobiDB-lite"/>
    </source>
</evidence>
<comment type="function">
    <text evidence="9">Required for the maintenance of the structure of the mitochondrial inner membrane. Involved in mitochondrial morphology. Causes growth arrest when highly overexpressed.</text>
</comment>
<dbReference type="Proteomes" id="UP000198372">
    <property type="component" value="Unassembled WGS sequence"/>
</dbReference>
<dbReference type="Pfam" id="PF05546">
    <property type="entry name" value="She9_MDM33"/>
    <property type="match status" value="1"/>
</dbReference>
<dbReference type="PANTHER" id="PTHR31961">
    <property type="entry name" value="SENSITIVE TO HIGH EXPRESSION PROTEIN 9, MITOCHONDRIAL"/>
    <property type="match status" value="1"/>
</dbReference>
<evidence type="ECO:0000313" key="12">
    <source>
        <dbReference type="EMBL" id="SCV70332.1"/>
    </source>
</evidence>
<feature type="region of interest" description="Disordered" evidence="11">
    <location>
        <begin position="325"/>
        <end position="388"/>
    </location>
</feature>
<evidence type="ECO:0000256" key="2">
    <source>
        <dbReference type="ARBA" id="ARBA00022692"/>
    </source>
</evidence>
<feature type="compositionally biased region" description="Low complexity" evidence="11">
    <location>
        <begin position="49"/>
        <end position="60"/>
    </location>
</feature>
<keyword evidence="3 10" id="KW-0999">Mitochondrion inner membrane</keyword>
<proteinExistence type="inferred from homology"/>
<evidence type="ECO:0000256" key="1">
    <source>
        <dbReference type="ARBA" id="ARBA00007472"/>
    </source>
</evidence>
<protein>
    <recommendedName>
        <fullName evidence="10">Sensitive to high expression protein 9, mitochondrial</fullName>
    </recommendedName>
</protein>
<dbReference type="InterPro" id="IPR008839">
    <property type="entry name" value="MDM33_fungi"/>
</dbReference>
<evidence type="ECO:0000256" key="3">
    <source>
        <dbReference type="ARBA" id="ARBA00022792"/>
    </source>
</evidence>
<feature type="compositionally biased region" description="Polar residues" evidence="11">
    <location>
        <begin position="71"/>
        <end position="87"/>
    </location>
</feature>
<keyword evidence="8 10" id="KW-0472">Membrane</keyword>
<evidence type="ECO:0000256" key="4">
    <source>
        <dbReference type="ARBA" id="ARBA00022946"/>
    </source>
</evidence>
<comment type="subcellular location">
    <subcellularLocation>
        <location evidence="10">Mitochondrion inner membrane</location>
        <topology evidence="10">Multi-pass membrane protein</topology>
    </subcellularLocation>
</comment>
<feature type="compositionally biased region" description="Polar residues" evidence="11">
    <location>
        <begin position="375"/>
        <end position="388"/>
    </location>
</feature>
<gene>
    <name evidence="12" type="ORF">BQ2448_1726</name>
</gene>
<dbReference type="GO" id="GO:0007007">
    <property type="term" value="P:inner mitochondrial membrane organization"/>
    <property type="evidence" value="ECO:0007669"/>
    <property type="project" value="TreeGrafter"/>
</dbReference>
<comment type="similarity">
    <text evidence="1 10">Belongs to the SHE9 family.</text>
</comment>
<name>A0A238F8X9_9BASI</name>
<dbReference type="PANTHER" id="PTHR31961:SF3">
    <property type="entry name" value="SENSITIVE TO HIGH EXPRESSION PROTEIN 9, MITOCHONDRIAL"/>
    <property type="match status" value="1"/>
</dbReference>
<reference evidence="13" key="1">
    <citation type="submission" date="2016-09" db="EMBL/GenBank/DDBJ databases">
        <authorList>
            <person name="Jeantristanb JTB J.-T."/>
            <person name="Ricardo R."/>
        </authorList>
    </citation>
    <scope>NUCLEOTIDE SEQUENCE [LARGE SCALE GENOMIC DNA]</scope>
</reference>
<keyword evidence="2 10" id="KW-0812">Transmembrane</keyword>
<feature type="transmembrane region" description="Helical" evidence="10">
    <location>
        <begin position="403"/>
        <end position="426"/>
    </location>
</feature>
<evidence type="ECO:0000256" key="6">
    <source>
        <dbReference type="ARBA" id="ARBA00023054"/>
    </source>
</evidence>
<feature type="transmembrane region" description="Helical" evidence="10">
    <location>
        <begin position="258"/>
        <end position="278"/>
    </location>
</feature>
<accession>A0A238F8X9</accession>
<evidence type="ECO:0000256" key="5">
    <source>
        <dbReference type="ARBA" id="ARBA00022989"/>
    </source>
</evidence>
<keyword evidence="7 10" id="KW-0496">Mitochondrion</keyword>
<keyword evidence="6" id="KW-0175">Coiled coil</keyword>
<comment type="subunit">
    <text evidence="10">Homooligomer.</text>
</comment>
<evidence type="ECO:0000256" key="8">
    <source>
        <dbReference type="ARBA" id="ARBA00023136"/>
    </source>
</evidence>
<keyword evidence="13" id="KW-1185">Reference proteome</keyword>
<feature type="region of interest" description="Disordered" evidence="11">
    <location>
        <begin position="47"/>
        <end position="87"/>
    </location>
</feature>
<dbReference type="EMBL" id="FMSP01000005">
    <property type="protein sequence ID" value="SCV70332.1"/>
    <property type="molecule type" value="Genomic_DNA"/>
</dbReference>